<feature type="transmembrane region" description="Helical" evidence="1">
    <location>
        <begin position="40"/>
        <end position="64"/>
    </location>
</feature>
<name>A0A7G9KZD0_9SPHN</name>
<dbReference type="AlphaFoldDB" id="A0A7G9KZD0"/>
<organism evidence="3 4">
    <name type="scientific">Sphingomonas sabuli</name>
    <dbReference type="NCBI Taxonomy" id="2764186"/>
    <lineage>
        <taxon>Bacteria</taxon>
        <taxon>Pseudomonadati</taxon>
        <taxon>Pseudomonadota</taxon>
        <taxon>Alphaproteobacteria</taxon>
        <taxon>Sphingomonadales</taxon>
        <taxon>Sphingomonadaceae</taxon>
        <taxon>Sphingomonas</taxon>
    </lineage>
</organism>
<dbReference type="Proteomes" id="UP000515861">
    <property type="component" value="Chromosome"/>
</dbReference>
<accession>A0A7G9KZD0</accession>
<feature type="transmembrane region" description="Helical" evidence="1">
    <location>
        <begin position="76"/>
        <end position="92"/>
    </location>
</feature>
<dbReference type="Gene3D" id="1.20.1260.10">
    <property type="match status" value="1"/>
</dbReference>
<evidence type="ECO:0000313" key="4">
    <source>
        <dbReference type="Proteomes" id="UP000515861"/>
    </source>
</evidence>
<dbReference type="EMBL" id="CP060697">
    <property type="protein sequence ID" value="QNM81729.1"/>
    <property type="molecule type" value="Genomic_DNA"/>
</dbReference>
<feature type="domain" description="DUF305" evidence="2">
    <location>
        <begin position="101"/>
        <end position="158"/>
    </location>
</feature>
<evidence type="ECO:0000256" key="1">
    <source>
        <dbReference type="SAM" id="Phobius"/>
    </source>
</evidence>
<evidence type="ECO:0000313" key="3">
    <source>
        <dbReference type="EMBL" id="QNM81729.1"/>
    </source>
</evidence>
<sequence>MDRQPEAMNMSWSRLASMVAVSTAIMFVLMYQLVYAWDHAFFSISRFLASLVMACVMTVIMLAFMWKMYRGQGTKIAVVAVSALLGIALLAVNRGQLLVGDTAFMKAMIPHHSIAINNARKAHLSDPRVRRLADDIIAAQVMEIEEMKRLIADIDRNGERGTTTLPPRPARLTRDMEAEIAAAVR</sequence>
<dbReference type="InterPro" id="IPR005183">
    <property type="entry name" value="DUF305_CopM-like"/>
</dbReference>
<gene>
    <name evidence="3" type="ORF">H8M03_06530</name>
</gene>
<feature type="transmembrane region" description="Helical" evidence="1">
    <location>
        <begin position="12"/>
        <end position="34"/>
    </location>
</feature>
<proteinExistence type="predicted"/>
<reference evidence="3 4" key="1">
    <citation type="submission" date="2020-08" db="EMBL/GenBank/DDBJ databases">
        <title>Sphingomonas sp. sand1-3 16S ribosomal RNA gene Genome sequencing and assembly.</title>
        <authorList>
            <person name="Kang M."/>
        </authorList>
    </citation>
    <scope>NUCLEOTIDE SEQUENCE [LARGE SCALE GENOMIC DNA]</scope>
    <source>
        <strain evidence="4">sand1-3</strain>
    </source>
</reference>
<dbReference type="KEGG" id="ssau:H8M03_06530"/>
<dbReference type="InterPro" id="IPR012347">
    <property type="entry name" value="Ferritin-like"/>
</dbReference>
<keyword evidence="4" id="KW-1185">Reference proteome</keyword>
<keyword evidence="1" id="KW-0472">Membrane</keyword>
<evidence type="ECO:0000259" key="2">
    <source>
        <dbReference type="Pfam" id="PF03713"/>
    </source>
</evidence>
<dbReference type="RefSeq" id="WP_187478685.1">
    <property type="nucleotide sequence ID" value="NZ_CP060697.1"/>
</dbReference>
<dbReference type="Pfam" id="PF03713">
    <property type="entry name" value="DUF305"/>
    <property type="match status" value="1"/>
</dbReference>
<keyword evidence="1" id="KW-0812">Transmembrane</keyword>
<protein>
    <submittedName>
        <fullName evidence="3">DUF305 domain-containing protein</fullName>
    </submittedName>
</protein>
<keyword evidence="1" id="KW-1133">Transmembrane helix</keyword>